<dbReference type="STRING" id="408657.SAMN04487995_0681"/>
<evidence type="ECO:0000313" key="5">
    <source>
        <dbReference type="Proteomes" id="UP000199532"/>
    </source>
</evidence>
<dbReference type="CDD" id="cd01448">
    <property type="entry name" value="TST_Repeat_1"/>
    <property type="match status" value="1"/>
</dbReference>
<evidence type="ECO:0000256" key="2">
    <source>
        <dbReference type="ARBA" id="ARBA00022737"/>
    </source>
</evidence>
<dbReference type="PROSITE" id="PS50206">
    <property type="entry name" value="RHODANESE_3"/>
    <property type="match status" value="2"/>
</dbReference>
<dbReference type="InterPro" id="IPR001763">
    <property type="entry name" value="Rhodanese-like_dom"/>
</dbReference>
<name>A0A1H6QHR3_9BACT</name>
<dbReference type="Gene3D" id="3.40.250.10">
    <property type="entry name" value="Rhodanese-like domain"/>
    <property type="match status" value="2"/>
</dbReference>
<dbReference type="PANTHER" id="PTHR11364">
    <property type="entry name" value="THIOSULFATE SULFERTANSFERASE"/>
    <property type="match status" value="1"/>
</dbReference>
<evidence type="ECO:0000256" key="1">
    <source>
        <dbReference type="ARBA" id="ARBA00022679"/>
    </source>
</evidence>
<organism evidence="4 5">
    <name type="scientific">Dyadobacter koreensis</name>
    <dbReference type="NCBI Taxonomy" id="408657"/>
    <lineage>
        <taxon>Bacteria</taxon>
        <taxon>Pseudomonadati</taxon>
        <taxon>Bacteroidota</taxon>
        <taxon>Cytophagia</taxon>
        <taxon>Cytophagales</taxon>
        <taxon>Spirosomataceae</taxon>
        <taxon>Dyadobacter</taxon>
    </lineage>
</organism>
<protein>
    <submittedName>
        <fullName evidence="4">Thiosulfate/3-mercaptopyruvate sulfurtransferase</fullName>
    </submittedName>
</protein>
<dbReference type="Pfam" id="PF00581">
    <property type="entry name" value="Rhodanese"/>
    <property type="match status" value="2"/>
</dbReference>
<feature type="domain" description="Rhodanese" evidence="3">
    <location>
        <begin position="164"/>
        <end position="277"/>
    </location>
</feature>
<dbReference type="InterPro" id="IPR045078">
    <property type="entry name" value="TST/MPST-like"/>
</dbReference>
<evidence type="ECO:0000259" key="3">
    <source>
        <dbReference type="PROSITE" id="PS50206"/>
    </source>
</evidence>
<dbReference type="GO" id="GO:0004792">
    <property type="term" value="F:thiosulfate-cyanide sulfurtransferase activity"/>
    <property type="evidence" value="ECO:0007669"/>
    <property type="project" value="TreeGrafter"/>
</dbReference>
<keyword evidence="1 4" id="KW-0808">Transferase</keyword>
<dbReference type="CDD" id="cd01449">
    <property type="entry name" value="TST_Repeat_2"/>
    <property type="match status" value="1"/>
</dbReference>
<dbReference type="EMBL" id="FNXY01000001">
    <property type="protein sequence ID" value="SEI43288.1"/>
    <property type="molecule type" value="Genomic_DNA"/>
</dbReference>
<evidence type="ECO:0000313" key="4">
    <source>
        <dbReference type="EMBL" id="SEI43288.1"/>
    </source>
</evidence>
<keyword evidence="2" id="KW-0677">Repeat</keyword>
<gene>
    <name evidence="4" type="ORF">SAMN04487995_0681</name>
</gene>
<dbReference type="SUPFAM" id="SSF52821">
    <property type="entry name" value="Rhodanese/Cell cycle control phosphatase"/>
    <property type="match status" value="2"/>
</dbReference>
<dbReference type="OrthoDB" id="9770030at2"/>
<dbReference type="RefSeq" id="WP_090331914.1">
    <property type="nucleotide sequence ID" value="NZ_FNXY01000001.1"/>
</dbReference>
<sequence>MNIIKASEIEEISSTGDTVIIDARGGADAEDRFDTGHLDGAMFVNLETDLSKKVENPADGGRHPLPDAEKIGQLLGQLGITPKTKVIVYDDKRGAMAAARFWWMLKAAGHEEVYVVSGGLEAIIKEGLTISQDALTLLTEYPDYPFEEWLLPTVSLKEVEQAVSNPDYVVIDVRENYRYKGESEPIDLVAGHIPGAINIPYVENMGEDGNFLSSEYLKQKYTAALAGKDPEKIIVHCGSGVTACHTLLALEDAGIAGANLYVGSWSEWSRNDKPIATGEI</sequence>
<reference evidence="4 5" key="1">
    <citation type="submission" date="2016-10" db="EMBL/GenBank/DDBJ databases">
        <authorList>
            <person name="de Groot N.N."/>
        </authorList>
    </citation>
    <scope>NUCLEOTIDE SEQUENCE [LARGE SCALE GENOMIC DNA]</scope>
    <source>
        <strain evidence="4 5">DSM 19938</strain>
    </source>
</reference>
<dbReference type="Proteomes" id="UP000199532">
    <property type="component" value="Unassembled WGS sequence"/>
</dbReference>
<proteinExistence type="predicted"/>
<dbReference type="AlphaFoldDB" id="A0A1H6QHR3"/>
<keyword evidence="5" id="KW-1185">Reference proteome</keyword>
<dbReference type="SMART" id="SM00450">
    <property type="entry name" value="RHOD"/>
    <property type="match status" value="2"/>
</dbReference>
<dbReference type="PANTHER" id="PTHR11364:SF27">
    <property type="entry name" value="SULFURTRANSFERASE"/>
    <property type="match status" value="1"/>
</dbReference>
<accession>A0A1H6QHR3</accession>
<feature type="domain" description="Rhodanese" evidence="3">
    <location>
        <begin position="14"/>
        <end position="132"/>
    </location>
</feature>
<keyword evidence="4" id="KW-0670">Pyruvate</keyword>
<dbReference type="InterPro" id="IPR036873">
    <property type="entry name" value="Rhodanese-like_dom_sf"/>
</dbReference>